<evidence type="ECO:0000313" key="1">
    <source>
        <dbReference type="EMBL" id="MDY7229136.1"/>
    </source>
</evidence>
<dbReference type="EMBL" id="JAXIVS010000007">
    <property type="protein sequence ID" value="MDY7229136.1"/>
    <property type="molecule type" value="Genomic_DNA"/>
</dbReference>
<protein>
    <submittedName>
        <fullName evidence="1">Uncharacterized protein</fullName>
    </submittedName>
</protein>
<dbReference type="Proteomes" id="UP001291309">
    <property type="component" value="Unassembled WGS sequence"/>
</dbReference>
<sequence>MVAASCSAPVACVERLVVFEVPLAEVDKLTEAVMDGVPPLRDVQ</sequence>
<comment type="caution">
    <text evidence="1">The sequence shown here is derived from an EMBL/GenBank/DDBJ whole genome shotgun (WGS) entry which is preliminary data.</text>
</comment>
<proteinExistence type="predicted"/>
<evidence type="ECO:0000313" key="2">
    <source>
        <dbReference type="Proteomes" id="UP001291309"/>
    </source>
</evidence>
<organism evidence="1 2">
    <name type="scientific">Hyalangium rubrum</name>
    <dbReference type="NCBI Taxonomy" id="3103134"/>
    <lineage>
        <taxon>Bacteria</taxon>
        <taxon>Pseudomonadati</taxon>
        <taxon>Myxococcota</taxon>
        <taxon>Myxococcia</taxon>
        <taxon>Myxococcales</taxon>
        <taxon>Cystobacterineae</taxon>
        <taxon>Archangiaceae</taxon>
        <taxon>Hyalangium</taxon>
    </lineage>
</organism>
<name>A0ABU5H767_9BACT</name>
<keyword evidence="2" id="KW-1185">Reference proteome</keyword>
<accession>A0ABU5H767</accession>
<reference evidence="1 2" key="1">
    <citation type="submission" date="2023-12" db="EMBL/GenBank/DDBJ databases">
        <title>the genome sequence of Hyalangium sp. s54d21.</title>
        <authorList>
            <person name="Zhang X."/>
        </authorList>
    </citation>
    <scope>NUCLEOTIDE SEQUENCE [LARGE SCALE GENOMIC DNA]</scope>
    <source>
        <strain evidence="2">s54d21</strain>
    </source>
</reference>
<gene>
    <name evidence="1" type="ORF">SYV04_22170</name>
</gene>
<dbReference type="RefSeq" id="WP_321547856.1">
    <property type="nucleotide sequence ID" value="NZ_JAXIVS010000007.1"/>
</dbReference>